<dbReference type="InterPro" id="IPR005493">
    <property type="entry name" value="RraA/RraA-like"/>
</dbReference>
<keyword evidence="5" id="KW-0460">Magnesium</keyword>
<feature type="binding site" evidence="5">
    <location>
        <position position="14"/>
    </location>
    <ligand>
        <name>Mg(2+)</name>
        <dbReference type="ChEBI" id="CHEBI:18420"/>
    </ligand>
</feature>
<keyword evidence="5" id="KW-0479">Metal-binding</keyword>
<protein>
    <recommendedName>
        <fullName evidence="2">Putative 4-hydroxy-4-methyl-2-oxoglutarate aldolase</fullName>
    </recommendedName>
    <alternativeName>
        <fullName evidence="3">Regulator of ribonuclease activity homolog</fullName>
    </alternativeName>
    <alternativeName>
        <fullName evidence="4">RraA-like protein</fullName>
    </alternativeName>
</protein>
<accession>A0A062V4S6</accession>
<keyword evidence="7" id="KW-1185">Reference proteome</keyword>
<dbReference type="PANTHER" id="PTHR33254:SF4">
    <property type="entry name" value="4-HYDROXY-4-METHYL-2-OXOGLUTARATE ALDOLASE 3-RELATED"/>
    <property type="match status" value="1"/>
</dbReference>
<dbReference type="PATRIC" id="fig|1280954.3.peg.3501"/>
<feature type="binding site" evidence="5">
    <location>
        <position position="13"/>
    </location>
    <ligand>
        <name>substrate</name>
    </ligand>
</feature>
<dbReference type="eggNOG" id="COG0684">
    <property type="taxonomic scope" value="Bacteria"/>
</dbReference>
<dbReference type="AlphaFoldDB" id="A0A062V4S6"/>
<gene>
    <name evidence="6" type="ORF">HPO_17345</name>
</gene>
<dbReference type="Proteomes" id="UP000027100">
    <property type="component" value="Unassembled WGS sequence"/>
</dbReference>
<proteinExistence type="predicted"/>
<evidence type="ECO:0000256" key="5">
    <source>
        <dbReference type="PIRSR" id="PIRSR605493-1"/>
    </source>
</evidence>
<comment type="caution">
    <text evidence="6">The sequence shown here is derived from an EMBL/GenBank/DDBJ whole genome shotgun (WGS) entry which is preliminary data.</text>
</comment>
<dbReference type="GO" id="GO:0046872">
    <property type="term" value="F:metal ion binding"/>
    <property type="evidence" value="ECO:0007669"/>
    <property type="project" value="UniProtKB-KW"/>
</dbReference>
<dbReference type="STRING" id="1280954.HPO_17345"/>
<comment type="cofactor">
    <cofactor evidence="5">
        <name>Mg(2+)</name>
        <dbReference type="ChEBI" id="CHEBI:18420"/>
    </cofactor>
</comment>
<dbReference type="InterPro" id="IPR036704">
    <property type="entry name" value="RraA/RraA-like_sf"/>
</dbReference>
<dbReference type="RefSeq" id="WP_051612773.1">
    <property type="nucleotide sequence ID" value="NZ_ARYM01000029.1"/>
</dbReference>
<comment type="cofactor">
    <cofactor evidence="1">
        <name>a divalent metal cation</name>
        <dbReference type="ChEBI" id="CHEBI:60240"/>
    </cofactor>
</comment>
<dbReference type="EMBL" id="ARYM01000029">
    <property type="protein sequence ID" value="KCZ96936.1"/>
    <property type="molecule type" value="Genomic_DNA"/>
</dbReference>
<evidence type="ECO:0000313" key="7">
    <source>
        <dbReference type="Proteomes" id="UP000027100"/>
    </source>
</evidence>
<name>A0A062V4S6_9PROT</name>
<dbReference type="SUPFAM" id="SSF89562">
    <property type="entry name" value="RraA-like"/>
    <property type="match status" value="1"/>
</dbReference>
<evidence type="ECO:0000256" key="3">
    <source>
        <dbReference type="ARBA" id="ARBA00029596"/>
    </source>
</evidence>
<dbReference type="OrthoDB" id="9812532at2"/>
<dbReference type="Pfam" id="PF03737">
    <property type="entry name" value="RraA-like"/>
    <property type="match status" value="1"/>
</dbReference>
<sequence length="117" mass="12573">MIGQFTIVDGACRDVDESRELGLPVFARAATPRTARGRVAELSHDQPITVGDTMVAPGDLVLADGSGTVFIPAQIAEDVVSLAEKIFRREQLMARDIDRGVPVSEVMGADYEDMLKG</sequence>
<evidence type="ECO:0000313" key="6">
    <source>
        <dbReference type="EMBL" id="KCZ96936.1"/>
    </source>
</evidence>
<dbReference type="PANTHER" id="PTHR33254">
    <property type="entry name" value="4-HYDROXY-4-METHYL-2-OXOGLUTARATE ALDOLASE 3-RELATED"/>
    <property type="match status" value="1"/>
</dbReference>
<reference evidence="6 7" key="1">
    <citation type="journal article" date="2014" name="Antonie Van Leeuwenhoek">
        <title>Hyphomonas beringensis sp. nov. and Hyphomonas chukchiensis sp. nov., isolated from surface seawater of the Bering Sea and Chukchi Sea.</title>
        <authorList>
            <person name="Li C."/>
            <person name="Lai Q."/>
            <person name="Li G."/>
            <person name="Dong C."/>
            <person name="Wang J."/>
            <person name="Liao Y."/>
            <person name="Shao Z."/>
        </authorList>
    </citation>
    <scope>NUCLEOTIDE SEQUENCE [LARGE SCALE GENOMIC DNA]</scope>
    <source>
        <strain evidence="6 7">PS728</strain>
    </source>
</reference>
<dbReference type="Gene3D" id="3.50.30.40">
    <property type="entry name" value="Ribonuclease E inhibitor RraA/RraA-like"/>
    <property type="match status" value="1"/>
</dbReference>
<evidence type="ECO:0000256" key="1">
    <source>
        <dbReference type="ARBA" id="ARBA00001968"/>
    </source>
</evidence>
<organism evidence="6 7">
    <name type="scientific">Hyphomonas polymorpha PS728</name>
    <dbReference type="NCBI Taxonomy" id="1280954"/>
    <lineage>
        <taxon>Bacteria</taxon>
        <taxon>Pseudomonadati</taxon>
        <taxon>Pseudomonadota</taxon>
        <taxon>Alphaproteobacteria</taxon>
        <taxon>Hyphomonadales</taxon>
        <taxon>Hyphomonadaceae</taxon>
        <taxon>Hyphomonas</taxon>
    </lineage>
</organism>
<evidence type="ECO:0000256" key="2">
    <source>
        <dbReference type="ARBA" id="ARBA00016549"/>
    </source>
</evidence>
<evidence type="ECO:0000256" key="4">
    <source>
        <dbReference type="ARBA" id="ARBA00030169"/>
    </source>
</evidence>